<accession>A0ACB5TQU9</accession>
<reference evidence="1" key="1">
    <citation type="submission" date="2023-04" db="EMBL/GenBank/DDBJ databases">
        <title>Ambrosiozyma monospora NBRC 10751.</title>
        <authorList>
            <person name="Ichikawa N."/>
            <person name="Sato H."/>
            <person name="Tonouchi N."/>
        </authorList>
    </citation>
    <scope>NUCLEOTIDE SEQUENCE</scope>
    <source>
        <strain evidence="1">NBRC 10751</strain>
    </source>
</reference>
<name>A0ACB5TQU9_AMBMO</name>
<comment type="caution">
    <text evidence="1">The sequence shown here is derived from an EMBL/GenBank/DDBJ whole genome shotgun (WGS) entry which is preliminary data.</text>
</comment>
<proteinExistence type="predicted"/>
<evidence type="ECO:0000313" key="1">
    <source>
        <dbReference type="EMBL" id="GME93113.1"/>
    </source>
</evidence>
<sequence>MVCQGKGGMLDLNNPGYLIMGEYLVLEYVNLRKAEMTPEAVEALKPEFDKLLSVGTNLKPTPDNIAVHNETGEHWISNLYGADLWEMNIKWVSSDNE</sequence>
<keyword evidence="2" id="KW-1185">Reference proteome</keyword>
<dbReference type="Proteomes" id="UP001165064">
    <property type="component" value="Unassembled WGS sequence"/>
</dbReference>
<organism evidence="1 2">
    <name type="scientific">Ambrosiozyma monospora</name>
    <name type="common">Yeast</name>
    <name type="synonym">Endomycopsis monosporus</name>
    <dbReference type="NCBI Taxonomy" id="43982"/>
    <lineage>
        <taxon>Eukaryota</taxon>
        <taxon>Fungi</taxon>
        <taxon>Dikarya</taxon>
        <taxon>Ascomycota</taxon>
        <taxon>Saccharomycotina</taxon>
        <taxon>Pichiomycetes</taxon>
        <taxon>Pichiales</taxon>
        <taxon>Pichiaceae</taxon>
        <taxon>Ambrosiozyma</taxon>
    </lineage>
</organism>
<gene>
    <name evidence="1" type="ORF">Amon02_000924300</name>
</gene>
<protein>
    <submittedName>
        <fullName evidence="1">Unnamed protein product</fullName>
    </submittedName>
</protein>
<dbReference type="EMBL" id="BSXS01008616">
    <property type="protein sequence ID" value="GME93113.1"/>
    <property type="molecule type" value="Genomic_DNA"/>
</dbReference>
<evidence type="ECO:0000313" key="2">
    <source>
        <dbReference type="Proteomes" id="UP001165064"/>
    </source>
</evidence>